<organism evidence="2 3">
    <name type="scientific">Postia placenta MAD-698-R-SB12</name>
    <dbReference type="NCBI Taxonomy" id="670580"/>
    <lineage>
        <taxon>Eukaryota</taxon>
        <taxon>Fungi</taxon>
        <taxon>Dikarya</taxon>
        <taxon>Basidiomycota</taxon>
        <taxon>Agaricomycotina</taxon>
        <taxon>Agaricomycetes</taxon>
        <taxon>Polyporales</taxon>
        <taxon>Adustoporiaceae</taxon>
        <taxon>Rhodonia</taxon>
    </lineage>
</organism>
<evidence type="ECO:0008006" key="4">
    <source>
        <dbReference type="Google" id="ProtNLM"/>
    </source>
</evidence>
<dbReference type="PANTHER" id="PTHR34587">
    <property type="entry name" value="VWFA DOMAIN-CONTAINING PROTEIN"/>
    <property type="match status" value="1"/>
</dbReference>
<name>A0A1X6NH13_9APHY</name>
<evidence type="ECO:0000256" key="1">
    <source>
        <dbReference type="SAM" id="SignalP"/>
    </source>
</evidence>
<dbReference type="AlphaFoldDB" id="A0A1X6NH13"/>
<dbReference type="STRING" id="670580.A0A1X6NH13"/>
<sequence>MKFTTVFVATLFSAALALPRYIPRDSSFLKQNGEAAIALNNQFKSLTVNSSCTAGENACVNGEFAQCVNGAFVLTSCGTGEVCAALPLVNSEGTSITCATQAQVNSRIAATGATSASNATSSASPSNATSAPPCMSTLASASAVAIAPSSTAAASTANASDAQSSFTLLSSLVQTGFSQNGTEDSSPEPGEIASVTSTNNFINFCATVNLPLTNGTQVASGSCNPAPMGVMPNVNNTPTAKFVYPANLDTVKANTTFTVVLAIDHLDTGFFVNPATNYFAAPQMVNETTGNVMGHSHVVIERLTALNQTTPTNPTKFSFFKGLNDVAVNGTLSTVVTGGVPAGVYRLASINAAANHQPILASVAQHGAIDDMVYFMAE</sequence>
<reference evidence="2 3" key="1">
    <citation type="submission" date="2017-04" db="EMBL/GenBank/DDBJ databases">
        <title>Genome Sequence of the Model Brown-Rot Fungus Postia placenta SB12.</title>
        <authorList>
            <consortium name="DOE Joint Genome Institute"/>
            <person name="Gaskell J."/>
            <person name="Kersten P."/>
            <person name="Larrondo L.F."/>
            <person name="Canessa P."/>
            <person name="Martinez D."/>
            <person name="Hibbett D."/>
            <person name="Schmoll M."/>
            <person name="Kubicek C.P."/>
            <person name="Martinez A.T."/>
            <person name="Yadav J."/>
            <person name="Master E."/>
            <person name="Magnuson J.K."/>
            <person name="James T."/>
            <person name="Yaver D."/>
            <person name="Berka R."/>
            <person name="Labutti K."/>
            <person name="Lipzen A."/>
            <person name="Aerts A."/>
            <person name="Barry K."/>
            <person name="Henrissat B."/>
            <person name="Blanchette R."/>
            <person name="Grigoriev I."/>
            <person name="Cullen D."/>
        </authorList>
    </citation>
    <scope>NUCLEOTIDE SEQUENCE [LARGE SCALE GENOMIC DNA]</scope>
    <source>
        <strain evidence="2 3">MAD-698-R-SB12</strain>
    </source>
</reference>
<gene>
    <name evidence="2" type="ORF">POSPLADRAFT_1165461</name>
</gene>
<keyword evidence="3" id="KW-1185">Reference proteome</keyword>
<accession>A0A1X6NH13</accession>
<dbReference type="GeneID" id="36332837"/>
<evidence type="ECO:0000313" key="3">
    <source>
        <dbReference type="Proteomes" id="UP000194127"/>
    </source>
</evidence>
<dbReference type="EMBL" id="KZ110591">
    <property type="protein sequence ID" value="OSX67927.1"/>
    <property type="molecule type" value="Genomic_DNA"/>
</dbReference>
<protein>
    <recommendedName>
        <fullName evidence="4">Carbohydrate-binding module family 19 domain-containing protein</fullName>
    </recommendedName>
</protein>
<dbReference type="OrthoDB" id="2336871at2759"/>
<proteinExistence type="predicted"/>
<keyword evidence="1" id="KW-0732">Signal</keyword>
<evidence type="ECO:0000313" key="2">
    <source>
        <dbReference type="EMBL" id="OSX67927.1"/>
    </source>
</evidence>
<dbReference type="PANTHER" id="PTHR34587:SF2">
    <property type="entry name" value="G-PROTEIN COUPLED RECEPTORS FAMILY 1 PROFILE DOMAIN-CONTAINING PROTEIN"/>
    <property type="match status" value="1"/>
</dbReference>
<feature type="signal peptide" evidence="1">
    <location>
        <begin position="1"/>
        <end position="17"/>
    </location>
</feature>
<dbReference type="RefSeq" id="XP_024344721.1">
    <property type="nucleotide sequence ID" value="XM_024487888.1"/>
</dbReference>
<feature type="chain" id="PRO_5010864703" description="Carbohydrate-binding module family 19 domain-containing protein" evidence="1">
    <location>
        <begin position="18"/>
        <end position="378"/>
    </location>
</feature>
<dbReference type="InterPro" id="IPR053216">
    <property type="entry name" value="Appressorial_penetr-assoc"/>
</dbReference>
<dbReference type="Proteomes" id="UP000194127">
    <property type="component" value="Unassembled WGS sequence"/>
</dbReference>